<evidence type="ECO:0000313" key="12">
    <source>
        <dbReference type="Proteomes" id="UP000193409"/>
    </source>
</evidence>
<name>A0A1Y5SFP8_9RHOB</name>
<sequence length="322" mass="35393">MKIAESVTFGGSGLDRAAHLRTQPEAVAALAERADARCFALWRGKILMHRDGAQGLVWLGMDHSLFAEAPEPFVFLGMDEAGPRFARDVSAFRPEGVDEEALKRFFDPNEYGVPGLPESQRFAEMRGAMMELTPRDAELAATGKAILEWHRSHRFCARCGAASEMINAGWQRSCASCGGQHFPRTDPVVIMLITHGNSVLLGRSPGWPEGMYSLLAGFVEPGETIEAAVRREVMEETQVQVGPVRYLASQPWAFPNSLMIGCHGLATSTEITLDPVELEHALWMTREEVADSFSGADKSVKPARAGSIAHFLLRNWLADRLD</sequence>
<dbReference type="GO" id="GO:0019677">
    <property type="term" value="P:NAD+ catabolic process"/>
    <property type="evidence" value="ECO:0007669"/>
    <property type="project" value="TreeGrafter"/>
</dbReference>
<organism evidence="11 12">
    <name type="scientific">Pseudoruegeria aquimaris</name>
    <dbReference type="NCBI Taxonomy" id="393663"/>
    <lineage>
        <taxon>Bacteria</taxon>
        <taxon>Pseudomonadati</taxon>
        <taxon>Pseudomonadota</taxon>
        <taxon>Alphaproteobacteria</taxon>
        <taxon>Rhodobacterales</taxon>
        <taxon>Roseobacteraceae</taxon>
        <taxon>Pseudoruegeria</taxon>
    </lineage>
</organism>
<dbReference type="GO" id="GO:0046872">
    <property type="term" value="F:metal ion binding"/>
    <property type="evidence" value="ECO:0007669"/>
    <property type="project" value="UniProtKB-KW"/>
</dbReference>
<protein>
    <recommendedName>
        <fullName evidence="4">NAD(+) diphosphatase</fullName>
        <ecNumber evidence="4">3.6.1.22</ecNumber>
    </recommendedName>
</protein>
<dbReference type="GO" id="GO:0006742">
    <property type="term" value="P:NADP+ catabolic process"/>
    <property type="evidence" value="ECO:0007669"/>
    <property type="project" value="TreeGrafter"/>
</dbReference>
<dbReference type="EMBL" id="FWFQ01000012">
    <property type="protein sequence ID" value="SLN39750.1"/>
    <property type="molecule type" value="Genomic_DNA"/>
</dbReference>
<dbReference type="Pfam" id="PF00293">
    <property type="entry name" value="NUDIX"/>
    <property type="match status" value="1"/>
</dbReference>
<dbReference type="RefSeq" id="WP_085868529.1">
    <property type="nucleotide sequence ID" value="NZ_FWFQ01000012.1"/>
</dbReference>
<dbReference type="CDD" id="cd03429">
    <property type="entry name" value="NUDIX_NADH_pyrophosphatase_Nudt13"/>
    <property type="match status" value="1"/>
</dbReference>
<comment type="catalytic activity">
    <reaction evidence="9">
        <text>a 5'-end NAD(+)-phospho-ribonucleoside in mRNA + H2O = a 5'-end phospho-adenosine-phospho-ribonucleoside in mRNA + beta-nicotinamide D-ribonucleotide + 2 H(+)</text>
        <dbReference type="Rhea" id="RHEA:60876"/>
        <dbReference type="Rhea" id="RHEA-COMP:15698"/>
        <dbReference type="Rhea" id="RHEA-COMP:15719"/>
        <dbReference type="ChEBI" id="CHEBI:14649"/>
        <dbReference type="ChEBI" id="CHEBI:15377"/>
        <dbReference type="ChEBI" id="CHEBI:15378"/>
        <dbReference type="ChEBI" id="CHEBI:144029"/>
        <dbReference type="ChEBI" id="CHEBI:144051"/>
    </reaction>
    <physiologicalReaction direction="left-to-right" evidence="9">
        <dbReference type="Rhea" id="RHEA:60877"/>
    </physiologicalReaction>
</comment>
<dbReference type="SUPFAM" id="SSF55811">
    <property type="entry name" value="Nudix"/>
    <property type="match status" value="1"/>
</dbReference>
<dbReference type="GO" id="GO:0110153">
    <property type="term" value="F:RNA NAD-cap (NMN-forming) hydrolase activity"/>
    <property type="evidence" value="ECO:0007669"/>
    <property type="project" value="RHEA"/>
</dbReference>
<comment type="cofactor">
    <cofactor evidence="1">
        <name>Mg(2+)</name>
        <dbReference type="ChEBI" id="CHEBI:18420"/>
    </cofactor>
</comment>
<keyword evidence="8" id="KW-0520">NAD</keyword>
<comment type="similarity">
    <text evidence="3">Belongs to the Nudix hydrolase family. NudC subfamily.</text>
</comment>
<dbReference type="InterPro" id="IPR049734">
    <property type="entry name" value="NudC-like_C"/>
</dbReference>
<reference evidence="11 12" key="1">
    <citation type="submission" date="2017-03" db="EMBL/GenBank/DDBJ databases">
        <authorList>
            <person name="Afonso C.L."/>
            <person name="Miller P.J."/>
            <person name="Scott M.A."/>
            <person name="Spackman E."/>
            <person name="Goraichik I."/>
            <person name="Dimitrov K.M."/>
            <person name="Suarez D.L."/>
            <person name="Swayne D.E."/>
        </authorList>
    </citation>
    <scope>NUCLEOTIDE SEQUENCE [LARGE SCALE GENOMIC DNA]</scope>
    <source>
        <strain evidence="11 12">CECT 7680</strain>
    </source>
</reference>
<keyword evidence="7" id="KW-0460">Magnesium</keyword>
<evidence type="ECO:0000313" key="11">
    <source>
        <dbReference type="EMBL" id="SLN39750.1"/>
    </source>
</evidence>
<keyword evidence="6 11" id="KW-0378">Hydrolase</keyword>
<evidence type="ECO:0000256" key="2">
    <source>
        <dbReference type="ARBA" id="ARBA00001947"/>
    </source>
</evidence>
<feature type="domain" description="Nudix hydrolase" evidence="10">
    <location>
        <begin position="183"/>
        <end position="310"/>
    </location>
</feature>
<dbReference type="NCBIfam" id="NF001299">
    <property type="entry name" value="PRK00241.1"/>
    <property type="match status" value="1"/>
</dbReference>
<evidence type="ECO:0000256" key="6">
    <source>
        <dbReference type="ARBA" id="ARBA00022801"/>
    </source>
</evidence>
<dbReference type="InterPro" id="IPR050241">
    <property type="entry name" value="NAD-cap_RNA_hydrolase_NudC"/>
</dbReference>
<keyword evidence="12" id="KW-1185">Reference proteome</keyword>
<dbReference type="GO" id="GO:0035529">
    <property type="term" value="F:NADH pyrophosphatase activity"/>
    <property type="evidence" value="ECO:0007669"/>
    <property type="project" value="TreeGrafter"/>
</dbReference>
<evidence type="ECO:0000256" key="8">
    <source>
        <dbReference type="ARBA" id="ARBA00023027"/>
    </source>
</evidence>
<evidence type="ECO:0000256" key="1">
    <source>
        <dbReference type="ARBA" id="ARBA00001946"/>
    </source>
</evidence>
<dbReference type="OrthoDB" id="9791656at2"/>
<dbReference type="GO" id="GO:0005829">
    <property type="term" value="C:cytosol"/>
    <property type="evidence" value="ECO:0007669"/>
    <property type="project" value="TreeGrafter"/>
</dbReference>
<keyword evidence="5" id="KW-0479">Metal-binding</keyword>
<comment type="cofactor">
    <cofactor evidence="2">
        <name>Zn(2+)</name>
        <dbReference type="ChEBI" id="CHEBI:29105"/>
    </cofactor>
</comment>
<dbReference type="AlphaFoldDB" id="A0A1Y5SFP8"/>
<dbReference type="Gene3D" id="3.90.79.10">
    <property type="entry name" value="Nucleoside Triphosphate Pyrophosphohydrolase"/>
    <property type="match status" value="1"/>
</dbReference>
<dbReference type="InterPro" id="IPR015797">
    <property type="entry name" value="NUDIX_hydrolase-like_dom_sf"/>
</dbReference>
<dbReference type="Gene3D" id="3.90.79.20">
    <property type="match status" value="1"/>
</dbReference>
<dbReference type="PANTHER" id="PTHR42904">
    <property type="entry name" value="NUDIX HYDROLASE, NUDC SUBFAMILY"/>
    <property type="match status" value="1"/>
</dbReference>
<evidence type="ECO:0000256" key="9">
    <source>
        <dbReference type="ARBA" id="ARBA00023679"/>
    </source>
</evidence>
<dbReference type="PROSITE" id="PS51462">
    <property type="entry name" value="NUDIX"/>
    <property type="match status" value="1"/>
</dbReference>
<dbReference type="Proteomes" id="UP000193409">
    <property type="component" value="Unassembled WGS sequence"/>
</dbReference>
<dbReference type="Pfam" id="PF09296">
    <property type="entry name" value="NUDIX-like"/>
    <property type="match status" value="1"/>
</dbReference>
<evidence type="ECO:0000259" key="10">
    <source>
        <dbReference type="PROSITE" id="PS51462"/>
    </source>
</evidence>
<proteinExistence type="inferred from homology"/>
<dbReference type="PANTHER" id="PTHR42904:SF6">
    <property type="entry name" value="NAD-CAPPED RNA HYDROLASE NUDT12"/>
    <property type="match status" value="1"/>
</dbReference>
<dbReference type="EC" id="3.6.1.22" evidence="4"/>
<evidence type="ECO:0000256" key="7">
    <source>
        <dbReference type="ARBA" id="ARBA00022842"/>
    </source>
</evidence>
<dbReference type="InterPro" id="IPR015376">
    <property type="entry name" value="Znr_NADH_PPase"/>
</dbReference>
<gene>
    <name evidence="11" type="primary">nudC</name>
    <name evidence="11" type="ORF">PSA7680_01967</name>
</gene>
<evidence type="ECO:0000256" key="4">
    <source>
        <dbReference type="ARBA" id="ARBA00012381"/>
    </source>
</evidence>
<evidence type="ECO:0000256" key="5">
    <source>
        <dbReference type="ARBA" id="ARBA00022723"/>
    </source>
</evidence>
<accession>A0A1Y5SFP8</accession>
<dbReference type="Pfam" id="PF09297">
    <property type="entry name" value="Zn_ribbon_NUD"/>
    <property type="match status" value="1"/>
</dbReference>
<evidence type="ECO:0000256" key="3">
    <source>
        <dbReference type="ARBA" id="ARBA00009595"/>
    </source>
</evidence>
<dbReference type="InterPro" id="IPR015375">
    <property type="entry name" value="NADH_PPase-like_N"/>
</dbReference>
<dbReference type="InterPro" id="IPR000086">
    <property type="entry name" value="NUDIX_hydrolase_dom"/>
</dbReference>